<protein>
    <recommendedName>
        <fullName evidence="4 12">4-hydroxy-tetrahydrodipicolinate synthase</fullName>
        <shortName evidence="12">HTPA synthase</shortName>
        <ecNumber evidence="4 12">4.3.3.7</ecNumber>
    </recommendedName>
</protein>
<comment type="pathway">
    <text evidence="2 12">Amino-acid biosynthesis; L-lysine biosynthesis via DAP pathway; (S)-tetrahydrodipicolinate from L-aspartate: step 3/4.</text>
</comment>
<evidence type="ECO:0000256" key="5">
    <source>
        <dbReference type="ARBA" id="ARBA00022490"/>
    </source>
</evidence>
<dbReference type="Gene3D" id="3.20.20.70">
    <property type="entry name" value="Aldolase class I"/>
    <property type="match status" value="1"/>
</dbReference>
<dbReference type="EC" id="4.3.3.7" evidence="4 12"/>
<dbReference type="HAMAP" id="MF_00418">
    <property type="entry name" value="DapA"/>
    <property type="match status" value="1"/>
</dbReference>
<gene>
    <name evidence="12" type="primary">dapA</name>
    <name evidence="16" type="ORF">IAA84_04430</name>
</gene>
<dbReference type="Proteomes" id="UP000824140">
    <property type="component" value="Unassembled WGS sequence"/>
</dbReference>
<dbReference type="Pfam" id="PF00701">
    <property type="entry name" value="DHDPS"/>
    <property type="match status" value="1"/>
</dbReference>
<evidence type="ECO:0000256" key="11">
    <source>
        <dbReference type="ARBA" id="ARBA00047836"/>
    </source>
</evidence>
<dbReference type="PROSITE" id="PS00666">
    <property type="entry name" value="DHDPS_2"/>
    <property type="match status" value="1"/>
</dbReference>
<evidence type="ECO:0000256" key="1">
    <source>
        <dbReference type="ARBA" id="ARBA00003294"/>
    </source>
</evidence>
<keyword evidence="9 12" id="KW-0456">Lyase</keyword>
<accession>A0A9D1K5P7</accession>
<dbReference type="PANTHER" id="PTHR12128">
    <property type="entry name" value="DIHYDRODIPICOLINATE SYNTHASE"/>
    <property type="match status" value="1"/>
</dbReference>
<proteinExistence type="inferred from homology"/>
<evidence type="ECO:0000313" key="16">
    <source>
        <dbReference type="EMBL" id="HIS92245.1"/>
    </source>
</evidence>
<dbReference type="PANTHER" id="PTHR12128:SF66">
    <property type="entry name" value="4-HYDROXY-2-OXOGLUTARATE ALDOLASE, MITOCHONDRIAL"/>
    <property type="match status" value="1"/>
</dbReference>
<feature type="binding site" evidence="12 15">
    <location>
        <position position="47"/>
    </location>
    <ligand>
        <name>pyruvate</name>
        <dbReference type="ChEBI" id="CHEBI:15361"/>
    </ligand>
</feature>
<dbReference type="SUPFAM" id="SSF51569">
    <property type="entry name" value="Aldolase"/>
    <property type="match status" value="1"/>
</dbReference>
<evidence type="ECO:0000256" key="6">
    <source>
        <dbReference type="ARBA" id="ARBA00022605"/>
    </source>
</evidence>
<dbReference type="PRINTS" id="PR00146">
    <property type="entry name" value="DHPICSNTHASE"/>
</dbReference>
<feature type="site" description="Part of a proton relay during catalysis" evidence="12">
    <location>
        <position position="109"/>
    </location>
</feature>
<keyword evidence="5 12" id="KW-0963">Cytoplasm</keyword>
<dbReference type="SMART" id="SM01130">
    <property type="entry name" value="DHDPS"/>
    <property type="match status" value="1"/>
</dbReference>
<comment type="catalytic activity">
    <reaction evidence="11 12">
        <text>L-aspartate 4-semialdehyde + pyruvate = (2S,4S)-4-hydroxy-2,3,4,5-tetrahydrodipicolinate + H2O + H(+)</text>
        <dbReference type="Rhea" id="RHEA:34171"/>
        <dbReference type="ChEBI" id="CHEBI:15361"/>
        <dbReference type="ChEBI" id="CHEBI:15377"/>
        <dbReference type="ChEBI" id="CHEBI:15378"/>
        <dbReference type="ChEBI" id="CHEBI:67139"/>
        <dbReference type="ChEBI" id="CHEBI:537519"/>
        <dbReference type="EC" id="4.3.3.7"/>
    </reaction>
</comment>
<dbReference type="GO" id="GO:0008840">
    <property type="term" value="F:4-hydroxy-tetrahydrodipicolinate synthase activity"/>
    <property type="evidence" value="ECO:0007669"/>
    <property type="project" value="UniProtKB-UniRule"/>
</dbReference>
<keyword evidence="6 12" id="KW-0028">Amino-acid biosynthesis</keyword>
<dbReference type="AlphaFoldDB" id="A0A9D1K5P7"/>
<dbReference type="InterPro" id="IPR020625">
    <property type="entry name" value="Schiff_base-form_aldolases_AS"/>
</dbReference>
<evidence type="ECO:0000256" key="8">
    <source>
        <dbReference type="ARBA" id="ARBA00023154"/>
    </source>
</evidence>
<evidence type="ECO:0000256" key="10">
    <source>
        <dbReference type="ARBA" id="ARBA00023270"/>
    </source>
</evidence>
<feature type="site" description="Part of a proton relay during catalysis" evidence="12">
    <location>
        <position position="46"/>
    </location>
</feature>
<dbReference type="InterPro" id="IPR005263">
    <property type="entry name" value="DapA"/>
</dbReference>
<comment type="similarity">
    <text evidence="3 12 13">Belongs to the DapA family.</text>
</comment>
<name>A0A9D1K5P7_9FIRM</name>
<keyword evidence="10 12" id="KW-0704">Schiff base</keyword>
<keyword evidence="8 12" id="KW-0457">Lysine biosynthesis</keyword>
<evidence type="ECO:0000256" key="12">
    <source>
        <dbReference type="HAMAP-Rule" id="MF_00418"/>
    </source>
</evidence>
<comment type="caution">
    <text evidence="16">The sequence shown here is derived from an EMBL/GenBank/DDBJ whole genome shotgun (WGS) entry which is preliminary data.</text>
</comment>
<evidence type="ECO:0000256" key="7">
    <source>
        <dbReference type="ARBA" id="ARBA00022915"/>
    </source>
</evidence>
<feature type="active site" description="Proton donor/acceptor" evidence="12 14">
    <location>
        <position position="135"/>
    </location>
</feature>
<reference evidence="16" key="2">
    <citation type="journal article" date="2021" name="PeerJ">
        <title>Extensive microbial diversity within the chicken gut microbiome revealed by metagenomics and culture.</title>
        <authorList>
            <person name="Gilroy R."/>
            <person name="Ravi A."/>
            <person name="Getino M."/>
            <person name="Pursley I."/>
            <person name="Horton D.L."/>
            <person name="Alikhan N.F."/>
            <person name="Baker D."/>
            <person name="Gharbi K."/>
            <person name="Hall N."/>
            <person name="Watson M."/>
            <person name="Adriaenssens E.M."/>
            <person name="Foster-Nyarko E."/>
            <person name="Jarju S."/>
            <person name="Secka A."/>
            <person name="Antonio M."/>
            <person name="Oren A."/>
            <person name="Chaudhuri R.R."/>
            <person name="La Ragione R."/>
            <person name="Hildebrand F."/>
            <person name="Pallen M.J."/>
        </authorList>
    </citation>
    <scope>NUCLEOTIDE SEQUENCE</scope>
    <source>
        <strain evidence="16">13766</strain>
    </source>
</reference>
<evidence type="ECO:0000256" key="2">
    <source>
        <dbReference type="ARBA" id="ARBA00005120"/>
    </source>
</evidence>
<evidence type="ECO:0000256" key="15">
    <source>
        <dbReference type="PIRSR" id="PIRSR001365-2"/>
    </source>
</evidence>
<evidence type="ECO:0000256" key="13">
    <source>
        <dbReference type="PIRNR" id="PIRNR001365"/>
    </source>
</evidence>
<dbReference type="InterPro" id="IPR002220">
    <property type="entry name" value="DapA-like"/>
</dbReference>
<dbReference type="NCBIfam" id="TIGR00674">
    <property type="entry name" value="dapA"/>
    <property type="match status" value="1"/>
</dbReference>
<evidence type="ECO:0000256" key="14">
    <source>
        <dbReference type="PIRSR" id="PIRSR001365-1"/>
    </source>
</evidence>
<dbReference type="PIRSF" id="PIRSF001365">
    <property type="entry name" value="DHDPS"/>
    <property type="match status" value="1"/>
</dbReference>
<feature type="binding site" evidence="12 15">
    <location>
        <position position="205"/>
    </location>
    <ligand>
        <name>pyruvate</name>
        <dbReference type="ChEBI" id="CHEBI:15361"/>
    </ligand>
</feature>
<dbReference type="EMBL" id="DVJN01000090">
    <property type="protein sequence ID" value="HIS92245.1"/>
    <property type="molecule type" value="Genomic_DNA"/>
</dbReference>
<evidence type="ECO:0000313" key="17">
    <source>
        <dbReference type="Proteomes" id="UP000824140"/>
    </source>
</evidence>
<reference evidence="16" key="1">
    <citation type="submission" date="2020-10" db="EMBL/GenBank/DDBJ databases">
        <authorList>
            <person name="Gilroy R."/>
        </authorList>
    </citation>
    <scope>NUCLEOTIDE SEQUENCE</scope>
    <source>
        <strain evidence="16">13766</strain>
    </source>
</reference>
<evidence type="ECO:0000256" key="3">
    <source>
        <dbReference type="ARBA" id="ARBA00007592"/>
    </source>
</evidence>
<comment type="subunit">
    <text evidence="12">Homotetramer; dimer of dimers.</text>
</comment>
<keyword evidence="7 12" id="KW-0220">Diaminopimelate biosynthesis</keyword>
<evidence type="ECO:0000256" key="4">
    <source>
        <dbReference type="ARBA" id="ARBA00012086"/>
    </source>
</evidence>
<sequence>MNGLFYGSGTALVTPFRDGRVDFAALGALIDWQIASGTDALVVLGTTGEPSTLSDAEREQIIAFAVERAAGRVPVIAGAGSNDTEKAIALARRAEAEGADALLVVTPYYNKAGDDGLIQHFTAIAERVRVPIIVYNVPSRTGVNLRPEIMVELAKHPRIRGVKEASGNMRQIAELCRLAGDGLYLYAGDDADAFGVLALGGQGVISVAANVLPAAMHELAARFREGDLAQSRAMQLSLLPLIRALFCEVNPIPVKAALAEMGRIGEEMRLPLTPLRGEKRAQLLQTLRDCALL</sequence>
<comment type="subcellular location">
    <subcellularLocation>
        <location evidence="12">Cytoplasm</location>
    </subcellularLocation>
</comment>
<comment type="caution">
    <text evidence="12">Was originally thought to be a dihydrodipicolinate synthase (DHDPS), catalyzing the condensation of (S)-aspartate-beta-semialdehyde [(S)-ASA] and pyruvate to dihydrodipicolinate (DHDP). However, it was shown in E.coli that the product of the enzymatic reaction is not dihydrodipicolinate but in fact (4S)-4-hydroxy-2,3,4,5-tetrahydro-(2S)-dipicolinic acid (HTPA), and that the consecutive dehydration reaction leading to DHDP is not spontaneous but catalyzed by DapB.</text>
</comment>
<dbReference type="GO" id="GO:0019877">
    <property type="term" value="P:diaminopimelate biosynthetic process"/>
    <property type="evidence" value="ECO:0007669"/>
    <property type="project" value="UniProtKB-UniRule"/>
</dbReference>
<dbReference type="CDD" id="cd00950">
    <property type="entry name" value="DHDPS"/>
    <property type="match status" value="1"/>
</dbReference>
<organism evidence="16 17">
    <name type="scientific">Candidatus Alectryocaccomicrobium excrementavium</name>
    <dbReference type="NCBI Taxonomy" id="2840668"/>
    <lineage>
        <taxon>Bacteria</taxon>
        <taxon>Bacillati</taxon>
        <taxon>Bacillota</taxon>
        <taxon>Clostridia</taxon>
        <taxon>Candidatus Alectryocaccomicrobium</taxon>
    </lineage>
</organism>
<dbReference type="InterPro" id="IPR013785">
    <property type="entry name" value="Aldolase_TIM"/>
</dbReference>
<dbReference type="GO" id="GO:0009089">
    <property type="term" value="P:lysine biosynthetic process via diaminopimelate"/>
    <property type="evidence" value="ECO:0007669"/>
    <property type="project" value="UniProtKB-UniRule"/>
</dbReference>
<dbReference type="GO" id="GO:0005737">
    <property type="term" value="C:cytoplasm"/>
    <property type="evidence" value="ECO:0007669"/>
    <property type="project" value="UniProtKB-SubCell"/>
</dbReference>
<evidence type="ECO:0000256" key="9">
    <source>
        <dbReference type="ARBA" id="ARBA00023239"/>
    </source>
</evidence>
<feature type="active site" description="Schiff-base intermediate with substrate" evidence="12 14">
    <location>
        <position position="163"/>
    </location>
</feature>
<comment type="function">
    <text evidence="1 12">Catalyzes the condensation of (S)-aspartate-beta-semialdehyde [(S)-ASA] and pyruvate to 4-hydroxy-tetrahydrodipicolinate (HTPA).</text>
</comment>